<organism evidence="1 2">
    <name type="scientific">Oenococcus oeni AWRIB429</name>
    <dbReference type="NCBI Taxonomy" id="655225"/>
    <lineage>
        <taxon>Bacteria</taxon>
        <taxon>Bacillati</taxon>
        <taxon>Bacillota</taxon>
        <taxon>Bacilli</taxon>
        <taxon>Lactobacillales</taxon>
        <taxon>Lactobacillaceae</taxon>
        <taxon>Oenococcus</taxon>
    </lineage>
</organism>
<dbReference type="Proteomes" id="UP000003075">
    <property type="component" value="Unassembled WGS sequence"/>
</dbReference>
<dbReference type="AlphaFoldDB" id="D3LCJ2"/>
<proteinExistence type="predicted"/>
<protein>
    <submittedName>
        <fullName evidence="1">Uncharacterized protein</fullName>
    </submittedName>
</protein>
<gene>
    <name evidence="1" type="ORF">AWRIB429_2072</name>
</gene>
<sequence>MIGVNTLKKERMTSFPNFLNSFFAFISNVRSEHLLYYAPKH</sequence>
<reference evidence="1 2" key="1">
    <citation type="journal article" date="2010" name="Appl. Microbiol. Biotechnol.">
        <title>Genotypic diversity in Oenococcus oeni by high-density microarray comparative genome hybridization and whole genome sequencing.</title>
        <authorList>
            <person name="Borneman A.R."/>
            <person name="Bartowsky E.J."/>
            <person name="McCarthy J."/>
            <person name="Chambers P.J."/>
        </authorList>
    </citation>
    <scope>NUCLEOTIDE SEQUENCE [LARGE SCALE GENOMIC DNA]</scope>
    <source>
        <strain evidence="1 2">AWRIB429</strain>
    </source>
</reference>
<name>D3LCJ2_OENOE</name>
<dbReference type="EMBL" id="ACSE01000037">
    <property type="protein sequence ID" value="EFD87412.1"/>
    <property type="molecule type" value="Genomic_DNA"/>
</dbReference>
<evidence type="ECO:0000313" key="2">
    <source>
        <dbReference type="Proteomes" id="UP000003075"/>
    </source>
</evidence>
<comment type="caution">
    <text evidence="1">The sequence shown here is derived from an EMBL/GenBank/DDBJ whole genome shotgun (WGS) entry which is preliminary data.</text>
</comment>
<accession>D3LCJ2</accession>
<evidence type="ECO:0000313" key="1">
    <source>
        <dbReference type="EMBL" id="EFD87412.1"/>
    </source>
</evidence>